<dbReference type="SMART" id="SM00827">
    <property type="entry name" value="PKS_AT"/>
    <property type="match status" value="1"/>
</dbReference>
<gene>
    <name evidence="6" type="ORF">JL102_21525</name>
</gene>
<dbReference type="AlphaFoldDB" id="A0A937F9E9"/>
<keyword evidence="2" id="KW-0808">Transferase</keyword>
<dbReference type="PANTHER" id="PTHR42681">
    <property type="entry name" value="MALONYL-COA-ACYL CARRIER PROTEIN TRANSACYLASE, MITOCHONDRIAL"/>
    <property type="match status" value="1"/>
</dbReference>
<dbReference type="Pfam" id="PF00698">
    <property type="entry name" value="Acyl_transf_1"/>
    <property type="match status" value="1"/>
</dbReference>
<evidence type="ECO:0000259" key="5">
    <source>
        <dbReference type="SMART" id="SM00827"/>
    </source>
</evidence>
<dbReference type="RefSeq" id="WP_202246542.1">
    <property type="nucleotide sequence ID" value="NZ_JAESIY010000016.1"/>
</dbReference>
<dbReference type="InterPro" id="IPR014043">
    <property type="entry name" value="Acyl_transferase_dom"/>
</dbReference>
<dbReference type="EC" id="2.3.1.39" evidence="1"/>
<evidence type="ECO:0000313" key="6">
    <source>
        <dbReference type="EMBL" id="MBL3658746.1"/>
    </source>
</evidence>
<evidence type="ECO:0000256" key="1">
    <source>
        <dbReference type="ARBA" id="ARBA00013258"/>
    </source>
</evidence>
<evidence type="ECO:0000256" key="4">
    <source>
        <dbReference type="ARBA" id="ARBA00048462"/>
    </source>
</evidence>
<dbReference type="EMBL" id="JAESIY010000016">
    <property type="protein sequence ID" value="MBL3658746.1"/>
    <property type="molecule type" value="Genomic_DNA"/>
</dbReference>
<keyword evidence="3" id="KW-0012">Acyltransferase</keyword>
<evidence type="ECO:0000313" key="7">
    <source>
        <dbReference type="Proteomes" id="UP000659388"/>
    </source>
</evidence>
<sequence>MNKISFVFPGVGSQFTGMGKELYHEFPVFKDTIEEASDLAGADIFKIWQDGEQKLNELNFAQISLLSISYASYRVLQAELDVEPAMMIGHSLGEYTALCCDGILNFSEAIPLVQKRGECIIATSEQLEGTMLWVINIDTQVVEGVCEQLRSDAIEVYLSAYDTATQCSISCYNKDIFAIAKALEDKGALVYPLNLSGPFHSPLMQQAAKDFNTVLEGYTFNSQTSKVIANETARPYTDDVKGHLTRQLVSPVKWFQSLGVLEASGCTTIIEVGPKEVLTYLTQKSEKPLKAYSFNSIQHLNTLKNDLMVAEEEYLMKISGCRGVAVGTRNYYPENSNYHQDIVSPYNEITKIEKRIKEGYEVASEHHLKQALGHLNTILNNKRVPQDIQRASLAKLLSDKFIHLV</sequence>
<name>A0A937F9E9_9BACT</name>
<protein>
    <recommendedName>
        <fullName evidence="1">[acyl-carrier-protein] S-malonyltransferase</fullName>
        <ecNumber evidence="1">2.3.1.39</ecNumber>
    </recommendedName>
</protein>
<proteinExistence type="predicted"/>
<dbReference type="PANTHER" id="PTHR42681:SF1">
    <property type="entry name" value="MALONYL-COA-ACYL CARRIER PROTEIN TRANSACYLASE, MITOCHONDRIAL"/>
    <property type="match status" value="1"/>
</dbReference>
<evidence type="ECO:0000256" key="3">
    <source>
        <dbReference type="ARBA" id="ARBA00023315"/>
    </source>
</evidence>
<dbReference type="InterPro" id="IPR050858">
    <property type="entry name" value="Mal-CoA-ACP_Trans/PKS_FabD"/>
</dbReference>
<dbReference type="SUPFAM" id="SSF52151">
    <property type="entry name" value="FabD/lysophospholipase-like"/>
    <property type="match status" value="1"/>
</dbReference>
<evidence type="ECO:0000256" key="2">
    <source>
        <dbReference type="ARBA" id="ARBA00022679"/>
    </source>
</evidence>
<dbReference type="Gene3D" id="3.30.70.250">
    <property type="entry name" value="Malonyl-CoA ACP transacylase, ACP-binding"/>
    <property type="match status" value="1"/>
</dbReference>
<feature type="domain" description="Malonyl-CoA:ACP transacylase (MAT)" evidence="5">
    <location>
        <begin position="7"/>
        <end position="307"/>
    </location>
</feature>
<comment type="catalytic activity">
    <reaction evidence="4">
        <text>holo-[ACP] + malonyl-CoA = malonyl-[ACP] + CoA</text>
        <dbReference type="Rhea" id="RHEA:41792"/>
        <dbReference type="Rhea" id="RHEA-COMP:9623"/>
        <dbReference type="Rhea" id="RHEA-COMP:9685"/>
        <dbReference type="ChEBI" id="CHEBI:57287"/>
        <dbReference type="ChEBI" id="CHEBI:57384"/>
        <dbReference type="ChEBI" id="CHEBI:64479"/>
        <dbReference type="ChEBI" id="CHEBI:78449"/>
        <dbReference type="EC" id="2.3.1.39"/>
    </reaction>
</comment>
<comment type="caution">
    <text evidence="6">The sequence shown here is derived from an EMBL/GenBank/DDBJ whole genome shotgun (WGS) entry which is preliminary data.</text>
</comment>
<accession>A0A937F9E9</accession>
<dbReference type="Gene3D" id="3.40.366.10">
    <property type="entry name" value="Malonyl-Coenzyme A Acyl Carrier Protein, domain 2"/>
    <property type="match status" value="1"/>
</dbReference>
<dbReference type="Proteomes" id="UP000659388">
    <property type="component" value="Unassembled WGS sequence"/>
</dbReference>
<dbReference type="GO" id="GO:0005829">
    <property type="term" value="C:cytosol"/>
    <property type="evidence" value="ECO:0007669"/>
    <property type="project" value="TreeGrafter"/>
</dbReference>
<dbReference type="InterPro" id="IPR016035">
    <property type="entry name" value="Acyl_Trfase/lysoPLipase"/>
</dbReference>
<dbReference type="GO" id="GO:0004314">
    <property type="term" value="F:[acyl-carrier-protein] S-malonyltransferase activity"/>
    <property type="evidence" value="ECO:0007669"/>
    <property type="project" value="UniProtKB-EC"/>
</dbReference>
<organism evidence="6 7">
    <name type="scientific">Fulvivirga sediminis</name>
    <dbReference type="NCBI Taxonomy" id="2803949"/>
    <lineage>
        <taxon>Bacteria</taxon>
        <taxon>Pseudomonadati</taxon>
        <taxon>Bacteroidota</taxon>
        <taxon>Cytophagia</taxon>
        <taxon>Cytophagales</taxon>
        <taxon>Fulvivirgaceae</taxon>
        <taxon>Fulvivirga</taxon>
    </lineage>
</organism>
<keyword evidence="7" id="KW-1185">Reference proteome</keyword>
<reference evidence="6" key="1">
    <citation type="submission" date="2021-01" db="EMBL/GenBank/DDBJ databases">
        <title>Fulvivirga kasyanovii gen. nov., sp nov., a novel member of the phylum Bacteroidetes isolated from seawater in a mussel farm.</title>
        <authorList>
            <person name="Zhao L.-H."/>
            <person name="Wang Z.-J."/>
        </authorList>
    </citation>
    <scope>NUCLEOTIDE SEQUENCE</scope>
    <source>
        <strain evidence="6">2943</strain>
    </source>
</reference>
<dbReference type="InterPro" id="IPR001227">
    <property type="entry name" value="Ac_transferase_dom_sf"/>
</dbReference>
<dbReference type="GO" id="GO:0006633">
    <property type="term" value="P:fatty acid biosynthetic process"/>
    <property type="evidence" value="ECO:0007669"/>
    <property type="project" value="TreeGrafter"/>
</dbReference>